<dbReference type="InterPro" id="IPR050300">
    <property type="entry name" value="GDXG_lipolytic_enzyme"/>
</dbReference>
<dbReference type="SUPFAM" id="SSF53474">
    <property type="entry name" value="alpha/beta-Hydrolases"/>
    <property type="match status" value="1"/>
</dbReference>
<feature type="domain" description="Alpha/beta hydrolase fold-3" evidence="2">
    <location>
        <begin position="104"/>
        <end position="309"/>
    </location>
</feature>
<proteinExistence type="predicted"/>
<dbReference type="InterPro" id="IPR029058">
    <property type="entry name" value="AB_hydrolase_fold"/>
</dbReference>
<dbReference type="PANTHER" id="PTHR48081">
    <property type="entry name" value="AB HYDROLASE SUPERFAMILY PROTEIN C4A8.06C"/>
    <property type="match status" value="1"/>
</dbReference>
<accession>A0ABN0V869</accession>
<reference evidence="3 4" key="1">
    <citation type="journal article" date="2019" name="Int. J. Syst. Evol. Microbiol.">
        <title>The Global Catalogue of Microorganisms (GCM) 10K type strain sequencing project: providing services to taxonomists for standard genome sequencing and annotation.</title>
        <authorList>
            <consortium name="The Broad Institute Genomics Platform"/>
            <consortium name="The Broad Institute Genome Sequencing Center for Infectious Disease"/>
            <person name="Wu L."/>
            <person name="Ma J."/>
        </authorList>
    </citation>
    <scope>NUCLEOTIDE SEQUENCE [LARGE SCALE GENOMIC DNA]</scope>
    <source>
        <strain evidence="3 4">JCM 4505</strain>
    </source>
</reference>
<dbReference type="InterPro" id="IPR013094">
    <property type="entry name" value="AB_hydrolase_3"/>
</dbReference>
<organism evidence="3 4">
    <name type="scientific">Streptomyces polychromogenes</name>
    <dbReference type="NCBI Taxonomy" id="67342"/>
    <lineage>
        <taxon>Bacteria</taxon>
        <taxon>Bacillati</taxon>
        <taxon>Actinomycetota</taxon>
        <taxon>Actinomycetes</taxon>
        <taxon>Kitasatosporales</taxon>
        <taxon>Streptomycetaceae</taxon>
        <taxon>Streptomyces</taxon>
    </lineage>
</organism>
<dbReference type="Pfam" id="PF07859">
    <property type="entry name" value="Abhydrolase_3"/>
    <property type="match status" value="1"/>
</dbReference>
<protein>
    <submittedName>
        <fullName evidence="3">Alpha/beta hydrolase</fullName>
    </submittedName>
</protein>
<evidence type="ECO:0000256" key="1">
    <source>
        <dbReference type="ARBA" id="ARBA00022801"/>
    </source>
</evidence>
<comment type="caution">
    <text evidence="3">The sequence shown here is derived from an EMBL/GenBank/DDBJ whole genome shotgun (WGS) entry which is preliminary data.</text>
</comment>
<name>A0ABN0V869_9ACTN</name>
<evidence type="ECO:0000313" key="3">
    <source>
        <dbReference type="EMBL" id="GAA0280293.1"/>
    </source>
</evidence>
<dbReference type="PANTHER" id="PTHR48081:SF8">
    <property type="entry name" value="ALPHA_BETA HYDROLASE FOLD-3 DOMAIN-CONTAINING PROTEIN-RELATED"/>
    <property type="match status" value="1"/>
</dbReference>
<keyword evidence="1 3" id="KW-0378">Hydrolase</keyword>
<dbReference type="Proteomes" id="UP001501867">
    <property type="component" value="Unassembled WGS sequence"/>
</dbReference>
<dbReference type="GO" id="GO:0016787">
    <property type="term" value="F:hydrolase activity"/>
    <property type="evidence" value="ECO:0007669"/>
    <property type="project" value="UniProtKB-KW"/>
</dbReference>
<dbReference type="Gene3D" id="3.40.50.1820">
    <property type="entry name" value="alpha/beta hydrolase"/>
    <property type="match status" value="1"/>
</dbReference>
<gene>
    <name evidence="3" type="ORF">GCM10010302_17590</name>
</gene>
<sequence>MTLRRVLSGLGAAATLGAAAAISTRRRALTAVPRELRHPVLYLPLNFANPVTLAIARRLVPLAGAASRPGVRVERRTLPATTDGLPVEVLTYQASGGQTPRAALLWIHGGGTVMGAARQENTWCSRVADELGVLVVSVDYRLAPENPYPAALDDCFGALRWLHASAAALGIDPARIAVGGESAGGGLAAAVVQRAHDSGMPVRFQLLLYPMLDDRTALRVDPPHSAVYTWTPDSNRFAWTSYLGRPPQDRDDRPYIAAARRRNLAGLPPAWIGVGDLDLFHDEDVDYARRLSEAGVACELRLEPGMYHGADALLDGKAPSMTAFRTAALDALRTALAKP</sequence>
<dbReference type="EMBL" id="BAAABV010000011">
    <property type="protein sequence ID" value="GAA0280293.1"/>
    <property type="molecule type" value="Genomic_DNA"/>
</dbReference>
<evidence type="ECO:0000259" key="2">
    <source>
        <dbReference type="Pfam" id="PF07859"/>
    </source>
</evidence>
<dbReference type="RefSeq" id="WP_344155124.1">
    <property type="nucleotide sequence ID" value="NZ_BAAABV010000011.1"/>
</dbReference>
<keyword evidence="4" id="KW-1185">Reference proteome</keyword>
<evidence type="ECO:0000313" key="4">
    <source>
        <dbReference type="Proteomes" id="UP001501867"/>
    </source>
</evidence>